<dbReference type="InterPro" id="IPR002699">
    <property type="entry name" value="V_ATPase_D"/>
</dbReference>
<proteinExistence type="inferred from homology"/>
<name>A0ABT6NFY9_9FIRM</name>
<dbReference type="PANTHER" id="PTHR11671">
    <property type="entry name" value="V-TYPE ATP SYNTHASE SUBUNIT D"/>
    <property type="match status" value="1"/>
</dbReference>
<keyword evidence="3 4" id="KW-0406">Ion transport</keyword>
<dbReference type="Pfam" id="PF01813">
    <property type="entry name" value="ATP-synt_D"/>
    <property type="match status" value="1"/>
</dbReference>
<dbReference type="EMBL" id="JARYZI010000011">
    <property type="protein sequence ID" value="MDH8679316.1"/>
    <property type="molecule type" value="Genomic_DNA"/>
</dbReference>
<reference evidence="5 6" key="1">
    <citation type="submission" date="2023-04" db="EMBL/GenBank/DDBJ databases">
        <title>Fusibacter bizertensis strain WBS, isolated from littoral bottom sediments of the Arctic seas - biochemical and genomic analysis.</title>
        <authorList>
            <person name="Brioukhanov A.L."/>
        </authorList>
    </citation>
    <scope>NUCLEOTIDE SEQUENCE [LARGE SCALE GENOMIC DNA]</scope>
    <source>
        <strain evidence="5 6">WBS</strain>
    </source>
</reference>
<dbReference type="NCBIfam" id="TIGR00309">
    <property type="entry name" value="V_ATPase_subD"/>
    <property type="match status" value="1"/>
</dbReference>
<evidence type="ECO:0000256" key="3">
    <source>
        <dbReference type="ARBA" id="ARBA00023065"/>
    </source>
</evidence>
<gene>
    <name evidence="4" type="primary">atpD</name>
    <name evidence="5" type="ORF">QE109_14250</name>
</gene>
<dbReference type="Proteomes" id="UP001158045">
    <property type="component" value="Unassembled WGS sequence"/>
</dbReference>
<accession>A0ABT6NFY9</accession>
<evidence type="ECO:0000313" key="6">
    <source>
        <dbReference type="Proteomes" id="UP001158045"/>
    </source>
</evidence>
<dbReference type="Gene3D" id="1.10.287.3240">
    <property type="match status" value="1"/>
</dbReference>
<evidence type="ECO:0000256" key="2">
    <source>
        <dbReference type="ARBA" id="ARBA00022448"/>
    </source>
</evidence>
<comment type="caution">
    <text evidence="5">The sequence shown here is derived from an EMBL/GenBank/DDBJ whole genome shotgun (WGS) entry which is preliminary data.</text>
</comment>
<sequence length="203" mass="23555">MEKLTPTKANLMKSKSLLAFSKQGYQLLDKKRSVLVREMMTMIEEVKELQIKIDEIFVDVYAALNIANITMGASAVTEAALSIPKDENIKILNKSIMNVEIPTIKAEEQPLKPYYGFYRTSSAIDITVVKMREVHELMYKLAEVENAVFRLAIEIRQTSKRANALDKIQIPKYVEMTKWIEESLEEKEREDFFRLKRLKGKKF</sequence>
<keyword evidence="6" id="KW-1185">Reference proteome</keyword>
<keyword evidence="2 4" id="KW-0813">Transport</keyword>
<evidence type="ECO:0000256" key="1">
    <source>
        <dbReference type="ARBA" id="ARBA00005850"/>
    </source>
</evidence>
<keyword evidence="4" id="KW-0375">Hydrogen ion transport</keyword>
<comment type="similarity">
    <text evidence="1 4">Belongs to the V-ATPase D subunit family.</text>
</comment>
<dbReference type="HAMAP" id="MF_00271">
    <property type="entry name" value="ATP_synth_D_arch"/>
    <property type="match status" value="1"/>
</dbReference>
<protein>
    <recommendedName>
        <fullName evidence="4">V-type ATP synthase subunit D</fullName>
    </recommendedName>
    <alternativeName>
        <fullName evidence="4">V-ATPase subunit D</fullName>
    </alternativeName>
</protein>
<keyword evidence="4" id="KW-0066">ATP synthesis</keyword>
<dbReference type="RefSeq" id="WP_281095213.1">
    <property type="nucleotide sequence ID" value="NZ_JARYZI010000011.1"/>
</dbReference>
<comment type="function">
    <text evidence="4">Produces ATP from ADP in the presence of a proton gradient across the membrane.</text>
</comment>
<evidence type="ECO:0000313" key="5">
    <source>
        <dbReference type="EMBL" id="MDH8679316.1"/>
    </source>
</evidence>
<organism evidence="5 6">
    <name type="scientific">Fusibacter bizertensis</name>
    <dbReference type="NCBI Taxonomy" id="1488331"/>
    <lineage>
        <taxon>Bacteria</taxon>
        <taxon>Bacillati</taxon>
        <taxon>Bacillota</taxon>
        <taxon>Clostridia</taxon>
        <taxon>Eubacteriales</taxon>
        <taxon>Eubacteriales Family XII. Incertae Sedis</taxon>
        <taxon>Fusibacter</taxon>
    </lineage>
</organism>
<evidence type="ECO:0000256" key="4">
    <source>
        <dbReference type="HAMAP-Rule" id="MF_00271"/>
    </source>
</evidence>